<evidence type="ECO:0000256" key="3">
    <source>
        <dbReference type="SAM" id="MobiDB-lite"/>
    </source>
</evidence>
<sequence>MTKPAGPLDVNCRTASRAESNTKSADATASNEVSDSEELTYPEGGVEGWGMVLGSFCAMVSVFGLPNTAAVFESYFSEHQVREYTPSQIGWIFSIYLFVTYLFGILAGPIFDKHGYRIYSLVILSFCDTYYQLMLTFSVLAGLGASLLNTPAFAIIRHWFNSRRSLAMGIAATGGSIGGIVFPLVLQVALPKLGFAWSMRLLALSYLVLAIPTNLFLRTRLPPSKAFATIWPDFHLFKDLKFLSCCGGIFFMEYGVLIPLTYIVSFSVSKGQTANASYVLPILLNTGSVVGRVVPGFVSDRIGRFNTIILTVGLCTVSVFALWLPAGSSWPTILAFTFIFGFASGGNLCDSRDYGRFLSTAMLSARFGTLTGIPL</sequence>
<keyword evidence="4" id="KW-0812">Transmembrane</keyword>
<evidence type="ECO:0000256" key="2">
    <source>
        <dbReference type="ARBA" id="ARBA00006727"/>
    </source>
</evidence>
<protein>
    <submittedName>
        <fullName evidence="5">Major facilitator superfamily domain-containing protein</fullName>
    </submittedName>
</protein>
<feature type="transmembrane region" description="Helical" evidence="4">
    <location>
        <begin position="276"/>
        <end position="298"/>
    </location>
</feature>
<dbReference type="SUPFAM" id="SSF103473">
    <property type="entry name" value="MFS general substrate transporter"/>
    <property type="match status" value="1"/>
</dbReference>
<dbReference type="PANTHER" id="PTHR11360">
    <property type="entry name" value="MONOCARBOXYLATE TRANSPORTER"/>
    <property type="match status" value="1"/>
</dbReference>
<dbReference type="Proteomes" id="UP001243989">
    <property type="component" value="Unassembled WGS sequence"/>
</dbReference>
<comment type="caution">
    <text evidence="5">The sequence shown here is derived from an EMBL/GenBank/DDBJ whole genome shotgun (WGS) entry which is preliminary data.</text>
</comment>
<comment type="similarity">
    <text evidence="2">Belongs to the major facilitator superfamily. Monocarboxylate porter (TC 2.A.1.13) family.</text>
</comment>
<feature type="compositionally biased region" description="Polar residues" evidence="3">
    <location>
        <begin position="13"/>
        <end position="33"/>
    </location>
</feature>
<dbReference type="InterPro" id="IPR011701">
    <property type="entry name" value="MFS"/>
</dbReference>
<dbReference type="GO" id="GO:0016020">
    <property type="term" value="C:membrane"/>
    <property type="evidence" value="ECO:0007669"/>
    <property type="project" value="UniProtKB-SubCell"/>
</dbReference>
<organism evidence="5 6">
    <name type="scientific">Colletotrichum phormii</name>
    <dbReference type="NCBI Taxonomy" id="359342"/>
    <lineage>
        <taxon>Eukaryota</taxon>
        <taxon>Fungi</taxon>
        <taxon>Dikarya</taxon>
        <taxon>Ascomycota</taxon>
        <taxon>Pezizomycotina</taxon>
        <taxon>Sordariomycetes</taxon>
        <taxon>Hypocreomycetidae</taxon>
        <taxon>Glomerellales</taxon>
        <taxon>Glomerellaceae</taxon>
        <taxon>Colletotrichum</taxon>
        <taxon>Colletotrichum acutatum species complex</taxon>
    </lineage>
</organism>
<dbReference type="PANTHER" id="PTHR11360:SF177">
    <property type="entry name" value="RIBOFLAVIN TRANSPORTER MCH5"/>
    <property type="match status" value="1"/>
</dbReference>
<feature type="transmembrane region" description="Helical" evidence="4">
    <location>
        <begin position="89"/>
        <end position="111"/>
    </location>
</feature>
<feature type="transmembrane region" description="Helical" evidence="4">
    <location>
        <begin position="131"/>
        <end position="154"/>
    </location>
</feature>
<feature type="transmembrane region" description="Helical" evidence="4">
    <location>
        <begin position="242"/>
        <end position="264"/>
    </location>
</feature>
<evidence type="ECO:0000256" key="1">
    <source>
        <dbReference type="ARBA" id="ARBA00004141"/>
    </source>
</evidence>
<reference evidence="5" key="1">
    <citation type="submission" date="2021-06" db="EMBL/GenBank/DDBJ databases">
        <title>Comparative genomics, transcriptomics and evolutionary studies reveal genomic signatures of adaptation to plant cell wall in hemibiotrophic fungi.</title>
        <authorList>
            <consortium name="DOE Joint Genome Institute"/>
            <person name="Baroncelli R."/>
            <person name="Diaz J.F."/>
            <person name="Benocci T."/>
            <person name="Peng M."/>
            <person name="Battaglia E."/>
            <person name="Haridas S."/>
            <person name="Andreopoulos W."/>
            <person name="Labutti K."/>
            <person name="Pangilinan J."/>
            <person name="Floch G.L."/>
            <person name="Makela M.R."/>
            <person name="Henrissat B."/>
            <person name="Grigoriev I.V."/>
            <person name="Crouch J.A."/>
            <person name="De Vries R.P."/>
            <person name="Sukno S.A."/>
            <person name="Thon M.R."/>
        </authorList>
    </citation>
    <scope>NUCLEOTIDE SEQUENCE</scope>
    <source>
        <strain evidence="5">CBS 102054</strain>
    </source>
</reference>
<feature type="transmembrane region" description="Helical" evidence="4">
    <location>
        <begin position="166"/>
        <end position="189"/>
    </location>
</feature>
<accession>A0AAJ0EAE1</accession>
<feature type="transmembrane region" description="Helical" evidence="4">
    <location>
        <begin position="305"/>
        <end position="324"/>
    </location>
</feature>
<keyword evidence="4" id="KW-0472">Membrane</keyword>
<feature type="region of interest" description="Disordered" evidence="3">
    <location>
        <begin position="1"/>
        <end position="39"/>
    </location>
</feature>
<dbReference type="GeneID" id="85479099"/>
<feature type="transmembrane region" description="Helical" evidence="4">
    <location>
        <begin position="48"/>
        <end position="68"/>
    </location>
</feature>
<evidence type="ECO:0000313" key="5">
    <source>
        <dbReference type="EMBL" id="KAK1623820.1"/>
    </source>
</evidence>
<keyword evidence="6" id="KW-1185">Reference proteome</keyword>
<evidence type="ECO:0000313" key="6">
    <source>
        <dbReference type="Proteomes" id="UP001243989"/>
    </source>
</evidence>
<dbReference type="RefSeq" id="XP_060439815.1">
    <property type="nucleotide sequence ID" value="XM_060594237.1"/>
</dbReference>
<dbReference type="GO" id="GO:0022857">
    <property type="term" value="F:transmembrane transporter activity"/>
    <property type="evidence" value="ECO:0007669"/>
    <property type="project" value="InterPro"/>
</dbReference>
<dbReference type="InterPro" id="IPR050327">
    <property type="entry name" value="Proton-linked_MCT"/>
</dbReference>
<proteinExistence type="inferred from homology"/>
<gene>
    <name evidence="5" type="ORF">BDP81DRAFT_465133</name>
</gene>
<dbReference type="Gene3D" id="1.20.1250.20">
    <property type="entry name" value="MFS general substrate transporter like domains"/>
    <property type="match status" value="1"/>
</dbReference>
<name>A0AAJ0EAE1_9PEZI</name>
<dbReference type="AlphaFoldDB" id="A0AAJ0EAE1"/>
<dbReference type="Pfam" id="PF07690">
    <property type="entry name" value="MFS_1"/>
    <property type="match status" value="1"/>
</dbReference>
<dbReference type="InterPro" id="IPR036259">
    <property type="entry name" value="MFS_trans_sf"/>
</dbReference>
<feature type="transmembrane region" description="Helical" evidence="4">
    <location>
        <begin position="195"/>
        <end position="217"/>
    </location>
</feature>
<feature type="transmembrane region" description="Helical" evidence="4">
    <location>
        <begin position="330"/>
        <end position="349"/>
    </location>
</feature>
<evidence type="ECO:0000256" key="4">
    <source>
        <dbReference type="SAM" id="Phobius"/>
    </source>
</evidence>
<keyword evidence="4" id="KW-1133">Transmembrane helix</keyword>
<dbReference type="EMBL" id="JAHMHQ010000027">
    <property type="protein sequence ID" value="KAK1623820.1"/>
    <property type="molecule type" value="Genomic_DNA"/>
</dbReference>
<comment type="subcellular location">
    <subcellularLocation>
        <location evidence="1">Membrane</location>
        <topology evidence="1">Multi-pass membrane protein</topology>
    </subcellularLocation>
</comment>